<sequence length="84" mass="9182">MRIGIIDWTEFKVAIVKATVVLLPSYTAAYLTGQMVWVVPTLAASGFLAASIQKIDTAETRVEQEADFETDVQTNVYKEAEVAG</sequence>
<keyword evidence="2" id="KW-1185">Reference proteome</keyword>
<dbReference type="EMBL" id="JABUFE010000005">
    <property type="protein sequence ID" value="NSX55121.1"/>
    <property type="molecule type" value="Genomic_DNA"/>
</dbReference>
<reference evidence="1 2" key="1">
    <citation type="submission" date="2020-06" db="EMBL/GenBank/DDBJ databases">
        <title>Sulfitobacter algicola sp. nov., isolated from green algae.</title>
        <authorList>
            <person name="Wang C."/>
        </authorList>
    </citation>
    <scope>NUCLEOTIDE SEQUENCE [LARGE SCALE GENOMIC DNA]</scope>
    <source>
        <strain evidence="1 2">1151</strain>
    </source>
</reference>
<evidence type="ECO:0000313" key="1">
    <source>
        <dbReference type="EMBL" id="NSX55121.1"/>
    </source>
</evidence>
<name>A0ABX2ISY9_9RHOB</name>
<dbReference type="RefSeq" id="WP_174137844.1">
    <property type="nucleotide sequence ID" value="NZ_JABUFE010000005.1"/>
</dbReference>
<organism evidence="1 2">
    <name type="scientific">Parasulfitobacter algicola</name>
    <dbReference type="NCBI Taxonomy" id="2614809"/>
    <lineage>
        <taxon>Bacteria</taxon>
        <taxon>Pseudomonadati</taxon>
        <taxon>Pseudomonadota</taxon>
        <taxon>Alphaproteobacteria</taxon>
        <taxon>Rhodobacterales</taxon>
        <taxon>Roseobacteraceae</taxon>
        <taxon>Parasulfitobacter</taxon>
    </lineage>
</organism>
<accession>A0ABX2ISY9</accession>
<evidence type="ECO:0000313" key="2">
    <source>
        <dbReference type="Proteomes" id="UP000777935"/>
    </source>
</evidence>
<dbReference type="Proteomes" id="UP000777935">
    <property type="component" value="Unassembled WGS sequence"/>
</dbReference>
<gene>
    <name evidence="1" type="ORF">HRQ87_09935</name>
</gene>
<proteinExistence type="predicted"/>
<protein>
    <submittedName>
        <fullName evidence="1">Uncharacterized protein</fullName>
    </submittedName>
</protein>
<comment type="caution">
    <text evidence="1">The sequence shown here is derived from an EMBL/GenBank/DDBJ whole genome shotgun (WGS) entry which is preliminary data.</text>
</comment>